<evidence type="ECO:0000256" key="2">
    <source>
        <dbReference type="SAM" id="MobiDB-lite"/>
    </source>
</evidence>
<evidence type="ECO:0000313" key="3">
    <source>
        <dbReference type="EMBL" id="WIA21214.1"/>
    </source>
</evidence>
<reference evidence="3 4" key="1">
    <citation type="submission" date="2023-05" db="EMBL/GenBank/DDBJ databases">
        <title>A 100% complete, gapless, phased diploid assembly of the Scenedesmus obliquus UTEX 3031 genome.</title>
        <authorList>
            <person name="Biondi T.C."/>
            <person name="Hanschen E.R."/>
            <person name="Kwon T."/>
            <person name="Eng W."/>
            <person name="Kruse C.P.S."/>
            <person name="Koehler S.I."/>
            <person name="Kunde Y."/>
            <person name="Gleasner C.D."/>
            <person name="You Mak K.T."/>
            <person name="Polle J."/>
            <person name="Hovde B.T."/>
            <person name="Starkenburg S.R."/>
        </authorList>
    </citation>
    <scope>NUCLEOTIDE SEQUENCE [LARGE SCALE GENOMIC DNA]</scope>
    <source>
        <strain evidence="3 4">DOE0152z</strain>
    </source>
</reference>
<evidence type="ECO:0008006" key="5">
    <source>
        <dbReference type="Google" id="ProtNLM"/>
    </source>
</evidence>
<sequence>MASVKKPKEKHRSVVGQLEAELQEKLSQLQLLSAENEMLKLRAAVLEATVQSREDQMLVISEHGPPVYPVDSPTPAASAATAATSNTSGDTGSPSAAAAAAAAAAGSRPGLPADLQSSGSTAAGEAGAAAAAAAAAVLGEGVSGEAAATPAADEVDGSGSPAVQLDAQPEMHQEQQRQQHHVATLADFRDNVCGARAAVKAMSVEDIIRHWKQFLQDVTGELVNVQREESSAAFKQQQQAAAAAARPHGTCAAAVAANGDAAGAAGDGVSAEAAAAAAGGADPGLSPSHARINEMVAKYSFLVKTAQQLNPSAYCRLFGTNLDTGLPAPYSDAHWRRVVSVLGLTKHQVNHILACAELYFSCRAKLQSEQRVLQQHLKATAASTESMLSGDDAAIQPWLDRLASNLKREHVLRVMLNSFVWCTIFTPVQCAKAAVYSHPWYVDVHAIVCVMCEDALTQPASGQRALVFPHRLQTSPLQQMQQMVM</sequence>
<protein>
    <recommendedName>
        <fullName evidence="5">BZIP domain-containing protein</fullName>
    </recommendedName>
</protein>
<keyword evidence="4" id="KW-1185">Reference proteome</keyword>
<feature type="region of interest" description="Disordered" evidence="2">
    <location>
        <begin position="63"/>
        <end position="94"/>
    </location>
</feature>
<dbReference type="EMBL" id="CP126220">
    <property type="protein sequence ID" value="WIA21214.1"/>
    <property type="molecule type" value="Genomic_DNA"/>
</dbReference>
<evidence type="ECO:0000313" key="4">
    <source>
        <dbReference type="Proteomes" id="UP001244341"/>
    </source>
</evidence>
<name>A0ABY8UJJ1_TETOB</name>
<dbReference type="Proteomes" id="UP001244341">
    <property type="component" value="Chromosome 13b"/>
</dbReference>
<evidence type="ECO:0000256" key="1">
    <source>
        <dbReference type="SAM" id="Coils"/>
    </source>
</evidence>
<feature type="coiled-coil region" evidence="1">
    <location>
        <begin position="8"/>
        <end position="49"/>
    </location>
</feature>
<gene>
    <name evidence="3" type="ORF">OEZ85_000458</name>
</gene>
<organism evidence="3 4">
    <name type="scientific">Tetradesmus obliquus</name>
    <name type="common">Green alga</name>
    <name type="synonym">Acutodesmus obliquus</name>
    <dbReference type="NCBI Taxonomy" id="3088"/>
    <lineage>
        <taxon>Eukaryota</taxon>
        <taxon>Viridiplantae</taxon>
        <taxon>Chlorophyta</taxon>
        <taxon>core chlorophytes</taxon>
        <taxon>Chlorophyceae</taxon>
        <taxon>CS clade</taxon>
        <taxon>Sphaeropleales</taxon>
        <taxon>Scenedesmaceae</taxon>
        <taxon>Tetradesmus</taxon>
    </lineage>
</organism>
<proteinExistence type="predicted"/>
<accession>A0ABY8UJJ1</accession>
<feature type="compositionally biased region" description="Low complexity" evidence="2">
    <location>
        <begin position="71"/>
        <end position="94"/>
    </location>
</feature>
<keyword evidence="1" id="KW-0175">Coiled coil</keyword>